<dbReference type="AlphaFoldDB" id="A0AAP2Z458"/>
<sequence length="314" mass="34213">MKGEELSMQVAENEPPLVEDVWEDVFVDFGFEREQAERMTQLIFAKPELTMTVQPPDEIYSIVRQELDDLDFESEIGGQSDKLRAVLREVLQQGLDGLLLGPGVAPPDTAHASTESRGKAFDAVRQSFREVNVSPNVIDFSELPTEENSSDEGANAANSDVEAPGGPLDGENSGPSSPSTNHYTPNRAHAQDLFESGRTGDDVGMTETEEILEFIDYAARDDSPVVREQAMTSIARLATVPEIRSDHQIEKLVGAYQKEPDSSVRAAIVAGLEDYVYETSQADESDSGTGSNDDSESGSDPRNAFTGEFSNDNE</sequence>
<feature type="compositionally biased region" description="Polar residues" evidence="1">
    <location>
        <begin position="173"/>
        <end position="184"/>
    </location>
</feature>
<proteinExistence type="predicted"/>
<evidence type="ECO:0008006" key="4">
    <source>
        <dbReference type="Google" id="ProtNLM"/>
    </source>
</evidence>
<accession>A0AAP2Z458</accession>
<dbReference type="EMBL" id="JAOPKA010000023">
    <property type="protein sequence ID" value="MCU4744190.1"/>
    <property type="molecule type" value="Genomic_DNA"/>
</dbReference>
<dbReference type="Proteomes" id="UP001321018">
    <property type="component" value="Unassembled WGS sequence"/>
</dbReference>
<feature type="region of interest" description="Disordered" evidence="1">
    <location>
        <begin position="139"/>
        <end position="205"/>
    </location>
</feature>
<evidence type="ECO:0000313" key="2">
    <source>
        <dbReference type="EMBL" id="MCU4744190.1"/>
    </source>
</evidence>
<reference evidence="2" key="1">
    <citation type="submission" date="2022-09" db="EMBL/GenBank/DDBJ databases">
        <title>Enrichment on poylsaccharides allowed isolation of novel metabolic and taxonomic groups of Haloarchaea.</title>
        <authorList>
            <person name="Sorokin D.Y."/>
            <person name="Elcheninov A.G."/>
            <person name="Khizhniak T.V."/>
            <person name="Kolganova T.V."/>
            <person name="Kublanov I.V."/>
        </authorList>
    </citation>
    <scope>NUCLEOTIDE SEQUENCE</scope>
    <source>
        <strain evidence="2">AArc-xg1-1</strain>
    </source>
</reference>
<name>A0AAP2Z458_9EURY</name>
<evidence type="ECO:0000256" key="1">
    <source>
        <dbReference type="SAM" id="MobiDB-lite"/>
    </source>
</evidence>
<protein>
    <recommendedName>
        <fullName evidence="4">HEAT repeat-containing protein</fullName>
    </recommendedName>
</protein>
<feature type="region of interest" description="Disordered" evidence="1">
    <location>
        <begin position="278"/>
        <end position="314"/>
    </location>
</feature>
<dbReference type="RefSeq" id="WP_338005995.1">
    <property type="nucleotide sequence ID" value="NZ_JAOPKA010000023.1"/>
</dbReference>
<organism evidence="2 3">
    <name type="scientific">Natronoglomus mannanivorans</name>
    <dbReference type="NCBI Taxonomy" id="2979990"/>
    <lineage>
        <taxon>Archaea</taxon>
        <taxon>Methanobacteriati</taxon>
        <taxon>Methanobacteriota</taxon>
        <taxon>Stenosarchaea group</taxon>
        <taxon>Halobacteria</taxon>
        <taxon>Halobacteriales</taxon>
        <taxon>Natrialbaceae</taxon>
        <taxon>Natronoglomus</taxon>
    </lineage>
</organism>
<evidence type="ECO:0000313" key="3">
    <source>
        <dbReference type="Proteomes" id="UP001321018"/>
    </source>
</evidence>
<comment type="caution">
    <text evidence="2">The sequence shown here is derived from an EMBL/GenBank/DDBJ whole genome shotgun (WGS) entry which is preliminary data.</text>
</comment>
<gene>
    <name evidence="2" type="ORF">OB960_22695</name>
</gene>